<dbReference type="Proteomes" id="UP000789901">
    <property type="component" value="Unassembled WGS sequence"/>
</dbReference>
<feature type="non-terminal residue" evidence="1">
    <location>
        <position position="1"/>
    </location>
</feature>
<organism evidence="1 2">
    <name type="scientific">Gigaspora margarita</name>
    <dbReference type="NCBI Taxonomy" id="4874"/>
    <lineage>
        <taxon>Eukaryota</taxon>
        <taxon>Fungi</taxon>
        <taxon>Fungi incertae sedis</taxon>
        <taxon>Mucoromycota</taxon>
        <taxon>Glomeromycotina</taxon>
        <taxon>Glomeromycetes</taxon>
        <taxon>Diversisporales</taxon>
        <taxon>Gigasporaceae</taxon>
        <taxon>Gigaspora</taxon>
    </lineage>
</organism>
<sequence>QHHKIQVNSLHNGTNWKNIPTIPKEILQDNEFINAWEIIKETNKSEPWTNFDTYEEYITQTKKQSTVRILKAKEYFAKKLIKMIIKNWKYDKLENKNKTRKKQMFTTLFSTLKTRQLREKLNNIFDKLSKEGILKTLNQDPYTSKLIPIRVQLLTGYKVKLAKAKLPLNKSYELTNI</sequence>
<protein>
    <submittedName>
        <fullName evidence="1">20829_t:CDS:1</fullName>
    </submittedName>
</protein>
<keyword evidence="2" id="KW-1185">Reference proteome</keyword>
<proteinExistence type="predicted"/>
<reference evidence="1 2" key="1">
    <citation type="submission" date="2021-06" db="EMBL/GenBank/DDBJ databases">
        <authorList>
            <person name="Kallberg Y."/>
            <person name="Tangrot J."/>
            <person name="Rosling A."/>
        </authorList>
    </citation>
    <scope>NUCLEOTIDE SEQUENCE [LARGE SCALE GENOMIC DNA]</scope>
    <source>
        <strain evidence="1 2">120-4 pot B 10/14</strain>
    </source>
</reference>
<gene>
    <name evidence="1" type="ORF">GMARGA_LOCUS40471</name>
</gene>
<evidence type="ECO:0000313" key="1">
    <source>
        <dbReference type="EMBL" id="CAG8850935.1"/>
    </source>
</evidence>
<name>A0ABN7XA43_GIGMA</name>
<accession>A0ABN7XA43</accession>
<dbReference type="EMBL" id="CAJVQB010103470">
    <property type="protein sequence ID" value="CAG8850935.1"/>
    <property type="molecule type" value="Genomic_DNA"/>
</dbReference>
<evidence type="ECO:0000313" key="2">
    <source>
        <dbReference type="Proteomes" id="UP000789901"/>
    </source>
</evidence>
<comment type="caution">
    <text evidence="1">The sequence shown here is derived from an EMBL/GenBank/DDBJ whole genome shotgun (WGS) entry which is preliminary data.</text>
</comment>